<sequence>MQAQEIYEKMKEKEAQLKKIEKERRQTSEEIKRRYDDKINKQQLQERREIKELKKSKEDMAKLVREREEEQKEFEKKMSKKLPPNSRYFDVRSNLSQSTFRAASKRLKSVPSVHQKSLKTLYNNQKKLLSDEEKEEYFKNLKMQQSKAEKIKSSLQNAKIEHLKSKNTEIEKHRDNKFKREKLIQKCKERNLQHKFELLQKAEEKFTQNMLMKKEKIAHKQPLLVNYTEAWEEKKNELLRKDQIRALQVKETQKSKKVELKHHRKVNQVKKEIFEKNRAQIEKEREKQLNKLRKKHTIEDQSYRNYLQLKYDMVSKRSLQAKEESKKLHMLRKVEHDMDVYNAWDKVTVKSLNRIQQAGDTGHLNLSKSDPKKKNQIKHQESPKVENSMTKEKNSPNKIFSTEKYEEELIEQEEIKGPEHQLKQQKIEKPEQSELVLEQSPKQLSPFELVEDPSCEVNDDQANHKGSPSNDLNEEQQMSPQKSLGYSDEDFVASSPLSNSPLNIQMVDEITEESQSHSNTQTEETVQKDDSDDGYEEDDFEIDSEHNDSSYEKVY</sequence>
<dbReference type="AlphaFoldDB" id="A0AAD1XYE2"/>
<feature type="region of interest" description="Disordered" evidence="1">
    <location>
        <begin position="414"/>
        <end position="555"/>
    </location>
</feature>
<feature type="compositionally biased region" description="Acidic residues" evidence="1">
    <location>
        <begin position="449"/>
        <end position="459"/>
    </location>
</feature>
<dbReference type="EMBL" id="CAMPGE010023997">
    <property type="protein sequence ID" value="CAI2381868.1"/>
    <property type="molecule type" value="Genomic_DNA"/>
</dbReference>
<feature type="compositionally biased region" description="Polar residues" evidence="1">
    <location>
        <begin position="359"/>
        <end position="368"/>
    </location>
</feature>
<comment type="caution">
    <text evidence="2">The sequence shown here is derived from an EMBL/GenBank/DDBJ whole genome shotgun (WGS) entry which is preliminary data.</text>
</comment>
<reference evidence="2" key="1">
    <citation type="submission" date="2023-07" db="EMBL/GenBank/DDBJ databases">
        <authorList>
            <consortium name="AG Swart"/>
            <person name="Singh M."/>
            <person name="Singh A."/>
            <person name="Seah K."/>
            <person name="Emmerich C."/>
        </authorList>
    </citation>
    <scope>NUCLEOTIDE SEQUENCE</scope>
    <source>
        <strain evidence="2">DP1</strain>
    </source>
</reference>
<proteinExistence type="predicted"/>
<keyword evidence="3" id="KW-1185">Reference proteome</keyword>
<feature type="region of interest" description="Disordered" evidence="1">
    <location>
        <begin position="1"/>
        <end position="36"/>
    </location>
</feature>
<feature type="region of interest" description="Disordered" evidence="1">
    <location>
        <begin position="359"/>
        <end position="400"/>
    </location>
</feature>
<evidence type="ECO:0000313" key="3">
    <source>
        <dbReference type="Proteomes" id="UP001295684"/>
    </source>
</evidence>
<organism evidence="2 3">
    <name type="scientific">Euplotes crassus</name>
    <dbReference type="NCBI Taxonomy" id="5936"/>
    <lineage>
        <taxon>Eukaryota</taxon>
        <taxon>Sar</taxon>
        <taxon>Alveolata</taxon>
        <taxon>Ciliophora</taxon>
        <taxon>Intramacronucleata</taxon>
        <taxon>Spirotrichea</taxon>
        <taxon>Hypotrichia</taxon>
        <taxon>Euplotida</taxon>
        <taxon>Euplotidae</taxon>
        <taxon>Moneuplotes</taxon>
    </lineage>
</organism>
<feature type="compositionally biased region" description="Acidic residues" evidence="1">
    <location>
        <begin position="530"/>
        <end position="542"/>
    </location>
</feature>
<feature type="compositionally biased region" description="Basic and acidic residues" evidence="1">
    <location>
        <begin position="543"/>
        <end position="555"/>
    </location>
</feature>
<feature type="compositionally biased region" description="Basic and acidic residues" evidence="1">
    <location>
        <begin position="65"/>
        <end position="77"/>
    </location>
</feature>
<feature type="compositionally biased region" description="Polar residues" evidence="1">
    <location>
        <begin position="464"/>
        <end position="484"/>
    </location>
</feature>
<protein>
    <submittedName>
        <fullName evidence="2">Uncharacterized protein</fullName>
    </submittedName>
</protein>
<evidence type="ECO:0000256" key="1">
    <source>
        <dbReference type="SAM" id="MobiDB-lite"/>
    </source>
</evidence>
<gene>
    <name evidence="2" type="ORF">ECRASSUSDP1_LOCUS23334</name>
</gene>
<name>A0AAD1XYE2_EUPCR</name>
<dbReference type="Proteomes" id="UP001295684">
    <property type="component" value="Unassembled WGS sequence"/>
</dbReference>
<feature type="compositionally biased region" description="Basic and acidic residues" evidence="1">
    <location>
        <begin position="414"/>
        <end position="432"/>
    </location>
</feature>
<feature type="compositionally biased region" description="Basic and acidic residues" evidence="1">
    <location>
        <begin position="369"/>
        <end position="395"/>
    </location>
</feature>
<evidence type="ECO:0000313" key="2">
    <source>
        <dbReference type="EMBL" id="CAI2381868.1"/>
    </source>
</evidence>
<feature type="region of interest" description="Disordered" evidence="1">
    <location>
        <begin position="65"/>
        <end position="89"/>
    </location>
</feature>
<accession>A0AAD1XYE2</accession>